<evidence type="ECO:0000313" key="3">
    <source>
        <dbReference type="Proteomes" id="UP000267128"/>
    </source>
</evidence>
<keyword evidence="1" id="KW-0812">Transmembrane</keyword>
<feature type="transmembrane region" description="Helical" evidence="1">
    <location>
        <begin position="30"/>
        <end position="52"/>
    </location>
</feature>
<organism evidence="2 3">
    <name type="scientific">Nocardioides marmoriginsengisoli</name>
    <dbReference type="NCBI Taxonomy" id="661483"/>
    <lineage>
        <taxon>Bacteria</taxon>
        <taxon>Bacillati</taxon>
        <taxon>Actinomycetota</taxon>
        <taxon>Actinomycetes</taxon>
        <taxon>Propionibacteriales</taxon>
        <taxon>Nocardioidaceae</taxon>
        <taxon>Nocardioides</taxon>
    </lineage>
</organism>
<evidence type="ECO:0000313" key="2">
    <source>
        <dbReference type="EMBL" id="RNL62678.1"/>
    </source>
</evidence>
<protein>
    <submittedName>
        <fullName evidence="2">Uncharacterized protein</fullName>
    </submittedName>
</protein>
<proteinExistence type="predicted"/>
<keyword evidence="3" id="KW-1185">Reference proteome</keyword>
<dbReference type="AlphaFoldDB" id="A0A3N0CGW9"/>
<dbReference type="EMBL" id="RJSE01000007">
    <property type="protein sequence ID" value="RNL62678.1"/>
    <property type="molecule type" value="Genomic_DNA"/>
</dbReference>
<dbReference type="Proteomes" id="UP000267128">
    <property type="component" value="Unassembled WGS sequence"/>
</dbReference>
<dbReference type="RefSeq" id="WP_123227974.1">
    <property type="nucleotide sequence ID" value="NZ_RJSE01000007.1"/>
</dbReference>
<keyword evidence="1" id="KW-1133">Transmembrane helix</keyword>
<accession>A0A3N0CGW9</accession>
<evidence type="ECO:0000256" key="1">
    <source>
        <dbReference type="SAM" id="Phobius"/>
    </source>
</evidence>
<keyword evidence="1" id="KW-0472">Membrane</keyword>
<gene>
    <name evidence="2" type="ORF">EFK50_13060</name>
</gene>
<name>A0A3N0CGW9_9ACTN</name>
<sequence>MDDIRFWITWFRTRMAQAHRDEGGFTAVEWLFVALGVITIAGIAVAAVKTYVTGQTTKLGNP</sequence>
<comment type="caution">
    <text evidence="2">The sequence shown here is derived from an EMBL/GenBank/DDBJ whole genome shotgun (WGS) entry which is preliminary data.</text>
</comment>
<reference evidence="2 3" key="1">
    <citation type="submission" date="2018-11" db="EMBL/GenBank/DDBJ databases">
        <authorList>
            <person name="Li F."/>
        </authorList>
    </citation>
    <scope>NUCLEOTIDE SEQUENCE [LARGE SCALE GENOMIC DNA]</scope>
    <source>
        <strain evidence="2 3">Gsoil 097</strain>
    </source>
</reference>